<name>A0A0G1FT66_9BACT</name>
<organism evidence="2 3">
    <name type="scientific">Candidatus Gottesmanbacteria bacterium GW2011_GWA2_43_14</name>
    <dbReference type="NCBI Taxonomy" id="1618443"/>
    <lineage>
        <taxon>Bacteria</taxon>
        <taxon>Candidatus Gottesmaniibacteriota</taxon>
    </lineage>
</organism>
<dbReference type="GO" id="GO:0004521">
    <property type="term" value="F:RNA endonuclease activity"/>
    <property type="evidence" value="ECO:0007669"/>
    <property type="project" value="InterPro"/>
</dbReference>
<feature type="domain" description="PIN" evidence="1">
    <location>
        <begin position="4"/>
        <end position="130"/>
    </location>
</feature>
<evidence type="ECO:0000313" key="2">
    <source>
        <dbReference type="EMBL" id="KKS98211.1"/>
    </source>
</evidence>
<evidence type="ECO:0000313" key="3">
    <source>
        <dbReference type="Proteomes" id="UP000034894"/>
    </source>
</evidence>
<dbReference type="InterPro" id="IPR039018">
    <property type="entry name" value="VapC20-like"/>
</dbReference>
<evidence type="ECO:0000259" key="1">
    <source>
        <dbReference type="Pfam" id="PF01850"/>
    </source>
</evidence>
<dbReference type="EMBL" id="LCFP01000003">
    <property type="protein sequence ID" value="KKS98211.1"/>
    <property type="molecule type" value="Genomic_DNA"/>
</dbReference>
<proteinExistence type="predicted"/>
<dbReference type="PANTHER" id="PTHR42188">
    <property type="entry name" value="23S RRNA-SPECIFIC ENDONUCLEASE VAPC20"/>
    <property type="match status" value="1"/>
</dbReference>
<dbReference type="InterPro" id="IPR029060">
    <property type="entry name" value="PIN-like_dom_sf"/>
</dbReference>
<dbReference type="Proteomes" id="UP000034894">
    <property type="component" value="Unassembled WGS sequence"/>
</dbReference>
<dbReference type="SUPFAM" id="SSF88723">
    <property type="entry name" value="PIN domain-like"/>
    <property type="match status" value="1"/>
</dbReference>
<sequence length="135" mass="15436">MNSVFIDSSFFKALIDEDDDFYISALAIYQKLINEKALLITTNFILDETLTLIRSKAGLEKVLSFRETILDMRSVLKIVRVLASDESGAWKWFTENWSRLSFTDCTSFAVMKRLAIDRAATFDSHFSKAGFTILN</sequence>
<dbReference type="InterPro" id="IPR002716">
    <property type="entry name" value="PIN_dom"/>
</dbReference>
<protein>
    <submittedName>
        <fullName evidence="2">PilT domain-containing protein</fullName>
    </submittedName>
</protein>
<accession>A0A0G1FT66</accession>
<comment type="caution">
    <text evidence="2">The sequence shown here is derived from an EMBL/GenBank/DDBJ whole genome shotgun (WGS) entry which is preliminary data.</text>
</comment>
<dbReference type="Gene3D" id="3.40.50.1010">
    <property type="entry name" value="5'-nuclease"/>
    <property type="match status" value="1"/>
</dbReference>
<gene>
    <name evidence="2" type="ORF">UV73_C0003G0153</name>
</gene>
<dbReference type="GO" id="GO:0016075">
    <property type="term" value="P:rRNA catabolic process"/>
    <property type="evidence" value="ECO:0007669"/>
    <property type="project" value="TreeGrafter"/>
</dbReference>
<dbReference type="STRING" id="1618443.UV73_C0003G0153"/>
<dbReference type="PANTHER" id="PTHR42188:SF1">
    <property type="entry name" value="23S RRNA-SPECIFIC ENDONUCLEASE VAPC20"/>
    <property type="match status" value="1"/>
</dbReference>
<reference evidence="2 3" key="1">
    <citation type="journal article" date="2015" name="Nature">
        <title>rRNA introns, odd ribosomes, and small enigmatic genomes across a large radiation of phyla.</title>
        <authorList>
            <person name="Brown C.T."/>
            <person name="Hug L.A."/>
            <person name="Thomas B.C."/>
            <person name="Sharon I."/>
            <person name="Castelle C.J."/>
            <person name="Singh A."/>
            <person name="Wilkins M.J."/>
            <person name="Williams K.H."/>
            <person name="Banfield J.F."/>
        </authorList>
    </citation>
    <scope>NUCLEOTIDE SEQUENCE [LARGE SCALE GENOMIC DNA]</scope>
</reference>
<dbReference type="AlphaFoldDB" id="A0A0G1FT66"/>
<dbReference type="Pfam" id="PF01850">
    <property type="entry name" value="PIN"/>
    <property type="match status" value="1"/>
</dbReference>